<evidence type="ECO:0000256" key="8">
    <source>
        <dbReference type="ARBA" id="ARBA00032926"/>
    </source>
</evidence>
<comment type="pathway">
    <text evidence="1">Sulfur metabolism; glutathione biosynthesis; glutathione from L-cysteine and L-glutamate: step 1/2.</text>
</comment>
<sequence length="285" mass="32485">MLAPLQLPLTHSKFKMAEEIPVFPNVGSILINTGNIVNWNRLKRKPSRQSKDELVECLNVSISDWIVGIDKTEAQYMNDLEIISKRVEAEKLTPEEREQLKITVKIFMGSLDPTALSDAVSRAMSDLGTTFIETVLVSFPEKLGEDLESIKPLWNRLEDFHADDTVYGIGVCDMSKDLLEQLYDWAKVKPCINQVNLESCCVMPPELTEYAKENDVQLLTHNDPREILSIETLQDVIRGQTTEDDAQLWQPSWVLRYSAMVKCRGIIKTKGYITKATRDIKKKKL</sequence>
<comment type="caution">
    <text evidence="10">The sequence shown here is derived from an EMBL/GenBank/DDBJ whole genome shotgun (WGS) entry which is preliminary data.</text>
</comment>
<dbReference type="UniPathway" id="UPA00142">
    <property type="reaction ID" value="UER00209"/>
</dbReference>
<dbReference type="AlphaFoldDB" id="A0A8J1XW59"/>
<evidence type="ECO:0000256" key="6">
    <source>
        <dbReference type="ARBA" id="ARBA00031154"/>
    </source>
</evidence>
<dbReference type="GO" id="GO:0035226">
    <property type="term" value="F:glutamate-cysteine ligase catalytic subunit binding"/>
    <property type="evidence" value="ECO:0007669"/>
    <property type="project" value="InterPro"/>
</dbReference>
<gene>
    <name evidence="10" type="ORF">OFUS_LOCUS11867</name>
</gene>
<comment type="similarity">
    <text evidence="2">Belongs to the aldo/keto reductase family. Glutamate--cysteine ligase light chain subfamily.</text>
</comment>
<dbReference type="Proteomes" id="UP000749559">
    <property type="component" value="Unassembled WGS sequence"/>
</dbReference>
<dbReference type="Gene3D" id="3.20.20.100">
    <property type="entry name" value="NADP-dependent oxidoreductase domain"/>
    <property type="match status" value="1"/>
</dbReference>
<evidence type="ECO:0000313" key="11">
    <source>
        <dbReference type="Proteomes" id="UP000749559"/>
    </source>
</evidence>
<dbReference type="OrthoDB" id="5596051at2759"/>
<organism evidence="10 11">
    <name type="scientific">Owenia fusiformis</name>
    <name type="common">Polychaete worm</name>
    <dbReference type="NCBI Taxonomy" id="6347"/>
    <lineage>
        <taxon>Eukaryota</taxon>
        <taxon>Metazoa</taxon>
        <taxon>Spiralia</taxon>
        <taxon>Lophotrochozoa</taxon>
        <taxon>Annelida</taxon>
        <taxon>Polychaeta</taxon>
        <taxon>Sedentaria</taxon>
        <taxon>Canalipalpata</taxon>
        <taxon>Sabellida</taxon>
        <taxon>Oweniida</taxon>
        <taxon>Oweniidae</taxon>
        <taxon>Owenia</taxon>
    </lineage>
</organism>
<comment type="subunit">
    <text evidence="3">Heterodimer of a catalytic heavy chain and a regulatory light chain.</text>
</comment>
<dbReference type="GO" id="GO:0030234">
    <property type="term" value="F:enzyme regulator activity"/>
    <property type="evidence" value="ECO:0007669"/>
    <property type="project" value="TreeGrafter"/>
</dbReference>
<dbReference type="GO" id="GO:0017109">
    <property type="term" value="C:glutamate-cysteine ligase complex"/>
    <property type="evidence" value="ECO:0007669"/>
    <property type="project" value="TreeGrafter"/>
</dbReference>
<dbReference type="InterPro" id="IPR032963">
    <property type="entry name" value="Gclm"/>
</dbReference>
<evidence type="ECO:0000259" key="9">
    <source>
        <dbReference type="Pfam" id="PF00248"/>
    </source>
</evidence>
<keyword evidence="11" id="KW-1185">Reference proteome</keyword>
<dbReference type="Pfam" id="PF00248">
    <property type="entry name" value="Aldo_ket_red"/>
    <property type="match status" value="1"/>
</dbReference>
<accession>A0A8J1XW59</accession>
<dbReference type="InterPro" id="IPR036812">
    <property type="entry name" value="NAD(P)_OxRdtase_dom_sf"/>
</dbReference>
<dbReference type="PANTHER" id="PTHR13295">
    <property type="entry name" value="GLUTAMATE CYSTEINE LIGASE REGULATORY SUBUNIT"/>
    <property type="match status" value="1"/>
</dbReference>
<evidence type="ECO:0000256" key="7">
    <source>
        <dbReference type="ARBA" id="ARBA00031732"/>
    </source>
</evidence>
<dbReference type="InterPro" id="IPR023210">
    <property type="entry name" value="NADP_OxRdtase_dom"/>
</dbReference>
<evidence type="ECO:0000256" key="4">
    <source>
        <dbReference type="ARBA" id="ARBA00022684"/>
    </source>
</evidence>
<evidence type="ECO:0000256" key="3">
    <source>
        <dbReference type="ARBA" id="ARBA00011532"/>
    </source>
</evidence>
<evidence type="ECO:0000313" key="10">
    <source>
        <dbReference type="EMBL" id="CAH1785864.1"/>
    </source>
</evidence>
<dbReference type="EMBL" id="CAIIXF020000006">
    <property type="protein sequence ID" value="CAH1785864.1"/>
    <property type="molecule type" value="Genomic_DNA"/>
</dbReference>
<feature type="domain" description="NADP-dependent oxidoreductase" evidence="9">
    <location>
        <begin position="90"/>
        <end position="220"/>
    </location>
</feature>
<evidence type="ECO:0000256" key="5">
    <source>
        <dbReference type="ARBA" id="ARBA00030406"/>
    </source>
</evidence>
<dbReference type="PANTHER" id="PTHR13295:SF4">
    <property type="entry name" value="GLUTAMATE--CYSTEINE LIGASE REGULATORY SUBUNIT"/>
    <property type="match status" value="1"/>
</dbReference>
<keyword evidence="4" id="KW-0317">Glutathione biosynthesis</keyword>
<name>A0A8J1XW59_OWEFU</name>
<evidence type="ECO:0000256" key="1">
    <source>
        <dbReference type="ARBA" id="ARBA00005006"/>
    </source>
</evidence>
<evidence type="ECO:0000256" key="2">
    <source>
        <dbReference type="ARBA" id="ARBA00008612"/>
    </source>
</evidence>
<reference evidence="10" key="1">
    <citation type="submission" date="2022-03" db="EMBL/GenBank/DDBJ databases">
        <authorList>
            <person name="Martin C."/>
        </authorList>
    </citation>
    <scope>NUCLEOTIDE SEQUENCE</scope>
</reference>
<proteinExistence type="inferred from homology"/>
<dbReference type="SUPFAM" id="SSF51430">
    <property type="entry name" value="NAD(P)-linked oxidoreductase"/>
    <property type="match status" value="1"/>
</dbReference>
<protein>
    <recommendedName>
        <fullName evidence="7">GCS light chain</fullName>
    </recommendedName>
    <alternativeName>
        <fullName evidence="5">Gamma-ECS regulatory subunit</fullName>
    </alternativeName>
    <alternativeName>
        <fullName evidence="8">Gamma-glutamylcysteine synthetase regulatory subunit</fullName>
    </alternativeName>
    <alternativeName>
        <fullName evidence="6">Glutamate--cysteine ligase modifier subunit</fullName>
    </alternativeName>
</protein>
<dbReference type="GO" id="GO:0006750">
    <property type="term" value="P:glutathione biosynthetic process"/>
    <property type="evidence" value="ECO:0007669"/>
    <property type="project" value="UniProtKB-UniPathway"/>
</dbReference>